<keyword evidence="2" id="KW-1185">Reference proteome</keyword>
<sequence>MSRSKANLSLFFTFFPSFASFHFFHFFSFFSIFSLRSISARTGAAASFGRFGISTKVLAQRYSGTRDGLHLFCAATTRLPARPKNKKQDCEFYLKASLKTKEA</sequence>
<name>A0A255ZCE8_9FLAO</name>
<accession>A0A255ZCE8</accession>
<reference evidence="1 2" key="1">
    <citation type="submission" date="2017-07" db="EMBL/GenBank/DDBJ databases">
        <title>Flavobacterium cyanobacteriorum sp. nov., isolated from cyanobacterial aggregates in a eutrophic lake.</title>
        <authorList>
            <person name="Cai H."/>
        </authorList>
    </citation>
    <scope>NUCLEOTIDE SEQUENCE [LARGE SCALE GENOMIC DNA]</scope>
    <source>
        <strain evidence="1 2">TH167</strain>
    </source>
</reference>
<comment type="caution">
    <text evidence="1">The sequence shown here is derived from an EMBL/GenBank/DDBJ whole genome shotgun (WGS) entry which is preliminary data.</text>
</comment>
<gene>
    <name evidence="1" type="ORF">CHX27_14385</name>
</gene>
<proteinExistence type="predicted"/>
<protein>
    <submittedName>
        <fullName evidence="1">Uncharacterized protein</fullName>
    </submittedName>
</protein>
<dbReference type="AlphaFoldDB" id="A0A255ZCE8"/>
<dbReference type="EMBL" id="NOXX01000226">
    <property type="protein sequence ID" value="OYQ38574.1"/>
    <property type="molecule type" value="Genomic_DNA"/>
</dbReference>
<dbReference type="Proteomes" id="UP000216035">
    <property type="component" value="Unassembled WGS sequence"/>
</dbReference>
<organism evidence="1 2">
    <name type="scientific">Flavobacterium aurantiibacter</name>
    <dbReference type="NCBI Taxonomy" id="2023067"/>
    <lineage>
        <taxon>Bacteria</taxon>
        <taxon>Pseudomonadati</taxon>
        <taxon>Bacteroidota</taxon>
        <taxon>Flavobacteriia</taxon>
        <taxon>Flavobacteriales</taxon>
        <taxon>Flavobacteriaceae</taxon>
        <taxon>Flavobacterium</taxon>
    </lineage>
</organism>
<evidence type="ECO:0000313" key="1">
    <source>
        <dbReference type="EMBL" id="OYQ38574.1"/>
    </source>
</evidence>
<evidence type="ECO:0000313" key="2">
    <source>
        <dbReference type="Proteomes" id="UP000216035"/>
    </source>
</evidence>